<dbReference type="EMBL" id="MLAK01000349">
    <property type="protein sequence ID" value="OHT14557.1"/>
    <property type="molecule type" value="Genomic_DNA"/>
</dbReference>
<dbReference type="InterPro" id="IPR029052">
    <property type="entry name" value="Metallo-depent_PP-like"/>
</dbReference>
<dbReference type="GO" id="GO:0005634">
    <property type="term" value="C:nucleus"/>
    <property type="evidence" value="ECO:0007669"/>
    <property type="project" value="TreeGrafter"/>
</dbReference>
<keyword evidence="5" id="KW-0904">Protein phosphatase</keyword>
<accession>A0A1J4KYC2</accession>
<dbReference type="InterPro" id="IPR004843">
    <property type="entry name" value="Calcineurin-like_PHP"/>
</dbReference>
<dbReference type="CDD" id="cd00144">
    <property type="entry name" value="MPP_PPP_family"/>
    <property type="match status" value="1"/>
</dbReference>
<dbReference type="Proteomes" id="UP000179807">
    <property type="component" value="Unassembled WGS sequence"/>
</dbReference>
<keyword evidence="4" id="KW-0378">Hydrolase</keyword>
<comment type="cofactor">
    <cofactor evidence="1">
        <name>Mn(2+)</name>
        <dbReference type="ChEBI" id="CHEBI:29035"/>
    </cofactor>
</comment>
<dbReference type="VEuPathDB" id="TrichDB:TRFO_42981"/>
<dbReference type="RefSeq" id="XP_068367693.1">
    <property type="nucleotide sequence ID" value="XM_068514573.1"/>
</dbReference>
<evidence type="ECO:0000313" key="11">
    <source>
        <dbReference type="EMBL" id="OHT14557.1"/>
    </source>
</evidence>
<keyword evidence="3" id="KW-0479">Metal-binding</keyword>
<protein>
    <recommendedName>
        <fullName evidence="2">protein-serine/threonine phosphatase</fullName>
        <ecNumber evidence="2">3.1.3.16</ecNumber>
    </recommendedName>
</protein>
<evidence type="ECO:0000256" key="5">
    <source>
        <dbReference type="ARBA" id="ARBA00022912"/>
    </source>
</evidence>
<evidence type="ECO:0000256" key="8">
    <source>
        <dbReference type="ARBA" id="ARBA00048336"/>
    </source>
</evidence>
<dbReference type="PANTHER" id="PTHR11668">
    <property type="entry name" value="SERINE/THREONINE PROTEIN PHOSPHATASE"/>
    <property type="match status" value="1"/>
</dbReference>
<evidence type="ECO:0000256" key="9">
    <source>
        <dbReference type="SAM" id="MobiDB-lite"/>
    </source>
</evidence>
<dbReference type="GO" id="GO:0005737">
    <property type="term" value="C:cytoplasm"/>
    <property type="evidence" value="ECO:0007669"/>
    <property type="project" value="TreeGrafter"/>
</dbReference>
<evidence type="ECO:0000256" key="1">
    <source>
        <dbReference type="ARBA" id="ARBA00001936"/>
    </source>
</evidence>
<feature type="domain" description="Serine/threonine specific protein phosphatases" evidence="10">
    <location>
        <begin position="70"/>
        <end position="347"/>
    </location>
</feature>
<dbReference type="InterPro" id="IPR050341">
    <property type="entry name" value="PP1_catalytic_subunit"/>
</dbReference>
<name>A0A1J4KYC2_9EUKA</name>
<keyword evidence="6" id="KW-0464">Manganese</keyword>
<feature type="compositionally biased region" description="Polar residues" evidence="9">
    <location>
        <begin position="1"/>
        <end position="10"/>
    </location>
</feature>
<organism evidence="11 12">
    <name type="scientific">Tritrichomonas foetus</name>
    <dbReference type="NCBI Taxonomy" id="1144522"/>
    <lineage>
        <taxon>Eukaryota</taxon>
        <taxon>Metamonada</taxon>
        <taxon>Parabasalia</taxon>
        <taxon>Tritrichomonadida</taxon>
        <taxon>Tritrichomonadidae</taxon>
        <taxon>Tritrichomonas</taxon>
    </lineage>
</organism>
<sequence length="420" mass="46587">MFSKNRNIVSETKKKKRKEKKQVMNQQHSAPAFPCRSPSNSIFAEYYNPILALPATDIEKVGDTIPIPIFAKQQLVALCKRTLALFRIQGPVVYVQGDAVVVSGLHGDFHKLLRIFTKYGRPPNTNYVFVGDFIDGGSYSLEVVELLFTLAISYPQNVFLLRGKSEFFNLNKSGGFQDEIFLTYRSPLIYEEFLIPFAFLPVAAVIGGDSSKIFVSYGCVSDTIPDLEDLSAIEIPFEPNSQIGLKLYWGNTNPKTPSDDSQNNYEDIGFLPDEGKVSEFLTANEHQFLMCSTGQKGEIIPFCNGKAASINGMVIQTNTTGNLENIFSVCEIDNTLSPIPRKNAKFNNITPQFDPFNQKGVGTLRGVQTQKSGRKYDGGNSTFIINSSVSLMKMPTVPTTSNQSLAAILSQKVEHHTKNE</sequence>
<dbReference type="Pfam" id="PF00149">
    <property type="entry name" value="Metallophos"/>
    <property type="match status" value="1"/>
</dbReference>
<comment type="caution">
    <text evidence="11">The sequence shown here is derived from an EMBL/GenBank/DDBJ whole genome shotgun (WGS) entry which is preliminary data.</text>
</comment>
<proteinExistence type="predicted"/>
<dbReference type="Gene3D" id="3.60.21.10">
    <property type="match status" value="1"/>
</dbReference>
<evidence type="ECO:0000259" key="10">
    <source>
        <dbReference type="SMART" id="SM00156"/>
    </source>
</evidence>
<dbReference type="EC" id="3.1.3.16" evidence="2"/>
<dbReference type="AlphaFoldDB" id="A0A1J4KYC2"/>
<evidence type="ECO:0000256" key="7">
    <source>
        <dbReference type="ARBA" id="ARBA00047761"/>
    </source>
</evidence>
<comment type="catalytic activity">
    <reaction evidence="7">
        <text>O-phospho-L-seryl-[protein] + H2O = L-seryl-[protein] + phosphate</text>
        <dbReference type="Rhea" id="RHEA:20629"/>
        <dbReference type="Rhea" id="RHEA-COMP:9863"/>
        <dbReference type="Rhea" id="RHEA-COMP:11604"/>
        <dbReference type="ChEBI" id="CHEBI:15377"/>
        <dbReference type="ChEBI" id="CHEBI:29999"/>
        <dbReference type="ChEBI" id="CHEBI:43474"/>
        <dbReference type="ChEBI" id="CHEBI:83421"/>
        <dbReference type="EC" id="3.1.3.16"/>
    </reaction>
</comment>
<dbReference type="GO" id="GO:0046872">
    <property type="term" value="F:metal ion binding"/>
    <property type="evidence" value="ECO:0007669"/>
    <property type="project" value="UniProtKB-KW"/>
</dbReference>
<reference evidence="11" key="1">
    <citation type="submission" date="2016-10" db="EMBL/GenBank/DDBJ databases">
        <authorList>
            <person name="Benchimol M."/>
            <person name="Almeida L.G."/>
            <person name="Vasconcelos A.T."/>
            <person name="Perreira-Neves A."/>
            <person name="Rosa I.A."/>
            <person name="Tasca T."/>
            <person name="Bogo M.R."/>
            <person name="de Souza W."/>
        </authorList>
    </citation>
    <scope>NUCLEOTIDE SEQUENCE [LARGE SCALE GENOMIC DNA]</scope>
    <source>
        <strain evidence="11">K</strain>
    </source>
</reference>
<evidence type="ECO:0000256" key="4">
    <source>
        <dbReference type="ARBA" id="ARBA00022801"/>
    </source>
</evidence>
<comment type="catalytic activity">
    <reaction evidence="8">
        <text>O-phospho-L-threonyl-[protein] + H2O = L-threonyl-[protein] + phosphate</text>
        <dbReference type="Rhea" id="RHEA:47004"/>
        <dbReference type="Rhea" id="RHEA-COMP:11060"/>
        <dbReference type="Rhea" id="RHEA-COMP:11605"/>
        <dbReference type="ChEBI" id="CHEBI:15377"/>
        <dbReference type="ChEBI" id="CHEBI:30013"/>
        <dbReference type="ChEBI" id="CHEBI:43474"/>
        <dbReference type="ChEBI" id="CHEBI:61977"/>
        <dbReference type="EC" id="3.1.3.16"/>
    </reaction>
</comment>
<feature type="region of interest" description="Disordered" evidence="9">
    <location>
        <begin position="1"/>
        <end position="36"/>
    </location>
</feature>
<dbReference type="PRINTS" id="PR00114">
    <property type="entry name" value="STPHPHTASE"/>
</dbReference>
<evidence type="ECO:0000256" key="6">
    <source>
        <dbReference type="ARBA" id="ARBA00023211"/>
    </source>
</evidence>
<dbReference type="SUPFAM" id="SSF56300">
    <property type="entry name" value="Metallo-dependent phosphatases"/>
    <property type="match status" value="1"/>
</dbReference>
<dbReference type="SMART" id="SM00156">
    <property type="entry name" value="PP2Ac"/>
    <property type="match status" value="1"/>
</dbReference>
<dbReference type="GeneID" id="94849277"/>
<evidence type="ECO:0000256" key="3">
    <source>
        <dbReference type="ARBA" id="ARBA00022723"/>
    </source>
</evidence>
<gene>
    <name evidence="11" type="ORF">TRFO_42981</name>
</gene>
<dbReference type="InterPro" id="IPR006186">
    <property type="entry name" value="Ser/Thr-sp_prot-phosphatase"/>
</dbReference>
<evidence type="ECO:0000256" key="2">
    <source>
        <dbReference type="ARBA" id="ARBA00013081"/>
    </source>
</evidence>
<dbReference type="GO" id="GO:0004722">
    <property type="term" value="F:protein serine/threonine phosphatase activity"/>
    <property type="evidence" value="ECO:0007669"/>
    <property type="project" value="UniProtKB-EC"/>
</dbReference>
<keyword evidence="12" id="KW-1185">Reference proteome</keyword>
<dbReference type="PANTHER" id="PTHR11668:SF300">
    <property type="entry name" value="SERINE_THREONINE-PROTEIN PHOSPHATASE"/>
    <property type="match status" value="1"/>
</dbReference>
<evidence type="ECO:0000313" key="12">
    <source>
        <dbReference type="Proteomes" id="UP000179807"/>
    </source>
</evidence>